<dbReference type="AlphaFoldDB" id="A0A1F7IPD7"/>
<dbReference type="EMBL" id="MGAK01000005">
    <property type="protein sequence ID" value="OGK45201.1"/>
    <property type="molecule type" value="Genomic_DNA"/>
</dbReference>
<sequence length="635" mass="73484">MSDHGEIIDQLIDFISHSQNKDGSFCYESSHDNFKTYTHRTAVFYNTLISQSLLKYKDDARIRALLQKNTQWLLKQKTDSWTFNYWDRKSDDYQKHPLPDDLDDTCCALATLYMFEPKKIKGDVLAKITHTLIHQEIKTGGPYKTWITHQHKHPWNNVDIGVNANVGFFLNLLGIDLTGVDKYIEKTIQTELFESDFYLSSLSIIYLLSRWHVSKNKDQLLRHIYKLISSKKISAIDLLFGIKALMNYGVADSNLIKKLLTHVELGTVYKSSPICIDIVDKHKKYLAGSSVLSAALAVDILKTYIKPKERPKQSLGLSGGSMNLKILKSLQEKVKHTPANIQPHINRIMSSIAENDKHNIISLTPYYFYASINVKHPLSEELLLKLGLANMYGWAAYTIYDDFFDNEGNVLKLSSANILLRELVCTYESLFIEYPSFRNEFHKILDVIDSANQREVEHYRFSENNISLKKYLSYHVDLTISGEKSIGHALGPLFITYIQEASLESTNYKNIYKIFLLYLSIRQITDDMHDWLDDLHKGIINDVTIQIFHDAYRKRYKNITVLKDDNKLMKIFWTTSIVTICKKIMSHHQEGVKLLNNIGLIKNPTYLLKQFDHYKNIAESTLDEQQSAIEFLKSY</sequence>
<name>A0A1F7IPD7_9BACT</name>
<evidence type="ECO:0000313" key="1">
    <source>
        <dbReference type="EMBL" id="OGK45201.1"/>
    </source>
</evidence>
<dbReference type="Proteomes" id="UP000179072">
    <property type="component" value="Unassembled WGS sequence"/>
</dbReference>
<reference evidence="1 2" key="1">
    <citation type="journal article" date="2016" name="Nat. Commun.">
        <title>Thousands of microbial genomes shed light on interconnected biogeochemical processes in an aquifer system.</title>
        <authorList>
            <person name="Anantharaman K."/>
            <person name="Brown C.T."/>
            <person name="Hug L.A."/>
            <person name="Sharon I."/>
            <person name="Castelle C.J."/>
            <person name="Probst A.J."/>
            <person name="Thomas B.C."/>
            <person name="Singh A."/>
            <person name="Wilkins M.J."/>
            <person name="Karaoz U."/>
            <person name="Brodie E.L."/>
            <person name="Williams K.H."/>
            <person name="Hubbard S.S."/>
            <person name="Banfield J.F."/>
        </authorList>
    </citation>
    <scope>NUCLEOTIDE SEQUENCE [LARGE SCALE GENOMIC DNA]</scope>
</reference>
<gene>
    <name evidence="1" type="ORF">A2957_02305</name>
</gene>
<comment type="caution">
    <text evidence="1">The sequence shown here is derived from an EMBL/GenBank/DDBJ whole genome shotgun (WGS) entry which is preliminary data.</text>
</comment>
<accession>A0A1F7IPD7</accession>
<proteinExistence type="predicted"/>
<dbReference type="SUPFAM" id="SSF48239">
    <property type="entry name" value="Terpenoid cyclases/Protein prenyltransferases"/>
    <property type="match status" value="1"/>
</dbReference>
<dbReference type="Gene3D" id="1.50.10.20">
    <property type="match status" value="1"/>
</dbReference>
<dbReference type="InterPro" id="IPR008930">
    <property type="entry name" value="Terpenoid_cyclase/PrenylTrfase"/>
</dbReference>
<protein>
    <recommendedName>
        <fullName evidence="3">Squalene cyclase C-terminal domain-containing protein</fullName>
    </recommendedName>
</protein>
<evidence type="ECO:0000313" key="2">
    <source>
        <dbReference type="Proteomes" id="UP000179072"/>
    </source>
</evidence>
<organism evidence="1 2">
    <name type="scientific">Candidatus Roizmanbacteria bacterium RIFCSPLOWO2_01_FULL_38_11</name>
    <dbReference type="NCBI Taxonomy" id="1802060"/>
    <lineage>
        <taxon>Bacteria</taxon>
        <taxon>Candidatus Roizmaniibacteriota</taxon>
    </lineage>
</organism>
<evidence type="ECO:0008006" key="3">
    <source>
        <dbReference type="Google" id="ProtNLM"/>
    </source>
</evidence>